<dbReference type="InterPro" id="IPR013785">
    <property type="entry name" value="Aldolase_TIM"/>
</dbReference>
<organism evidence="10 11">
    <name type="scientific">Viridibacterium curvum</name>
    <dbReference type="NCBI Taxonomy" id="1101404"/>
    <lineage>
        <taxon>Bacteria</taxon>
        <taxon>Pseudomonadati</taxon>
        <taxon>Pseudomonadota</taxon>
        <taxon>Betaproteobacteria</taxon>
        <taxon>Rhodocyclales</taxon>
        <taxon>Rhodocyclaceae</taxon>
        <taxon>Viridibacterium</taxon>
    </lineage>
</organism>
<keyword evidence="7" id="KW-0963">Cytoplasm</keyword>
<comment type="cofactor">
    <cofactor evidence="7">
        <name>[4Fe-4S] cluster</name>
        <dbReference type="ChEBI" id="CHEBI:49883"/>
    </cofactor>
    <text evidence="7">Binds 1 [4Fe-4S] cluster. The cluster is coordinated with 3 cysteines and an exchangeable S-adenosyl-L-methionine.</text>
</comment>
<evidence type="ECO:0000313" key="10">
    <source>
        <dbReference type="EMBL" id="GAA5159234.1"/>
    </source>
</evidence>
<comment type="similarity">
    <text evidence="7">Belongs to the organic radical-activating enzymes family.</text>
</comment>
<dbReference type="Proteomes" id="UP001500547">
    <property type="component" value="Unassembled WGS sequence"/>
</dbReference>
<dbReference type="InterPro" id="IPR058240">
    <property type="entry name" value="rSAM_sf"/>
</dbReference>
<dbReference type="PANTHER" id="PTHR30352">
    <property type="entry name" value="PYRUVATE FORMATE-LYASE-ACTIVATING ENZYME"/>
    <property type="match status" value="1"/>
</dbReference>
<evidence type="ECO:0000256" key="6">
    <source>
        <dbReference type="ARBA" id="ARBA00023014"/>
    </source>
</evidence>
<dbReference type="InterPro" id="IPR012838">
    <property type="entry name" value="PFL1_activating"/>
</dbReference>
<dbReference type="PANTHER" id="PTHR30352:SF5">
    <property type="entry name" value="PYRUVATE FORMATE-LYASE 1-ACTIVATING ENZYME"/>
    <property type="match status" value="1"/>
</dbReference>
<dbReference type="NCBIfam" id="TIGR02493">
    <property type="entry name" value="PFLA"/>
    <property type="match status" value="1"/>
</dbReference>
<sequence length="298" mass="33222">MGEQAPALPQSHNKARHPDTMNTPTPPGLKGSRFELRQVDHPKLDDDDVYRLSREGRWGFIHSEEAGSAVDGPGMRVVFWTTGCEFRCTYCHNPDTWKMKNGQLTCVDDVLDELRKYGDFLRIAGGGVTISGGEPLVQDRFVMNIIRGANAMQLHTALDTNGFLGDRLSDAELDEIDLFLLDIKSWDPATHQRVTGQPVEPVLAFARRLAARKRPMWIRFVLVPGQTDDPANIAGVAQFAASLGNVERAEVLPFHQLGKFKWEQMGMKYELADTPTPDATLVEQARNHFRQAGLNCPG</sequence>
<evidence type="ECO:0000256" key="1">
    <source>
        <dbReference type="ARBA" id="ARBA00022485"/>
    </source>
</evidence>
<evidence type="ECO:0000256" key="7">
    <source>
        <dbReference type="RuleBase" id="RU362053"/>
    </source>
</evidence>
<keyword evidence="5 7" id="KW-0408">Iron</keyword>
<dbReference type="CDD" id="cd01335">
    <property type="entry name" value="Radical_SAM"/>
    <property type="match status" value="1"/>
</dbReference>
<keyword evidence="2" id="KW-0313">Glucose metabolism</keyword>
<name>A0ABP9QBB5_9RHOO</name>
<evidence type="ECO:0000256" key="4">
    <source>
        <dbReference type="ARBA" id="ARBA00022723"/>
    </source>
</evidence>
<dbReference type="EC" id="1.97.1.4" evidence="7"/>
<accession>A0ABP9QBB5</accession>
<dbReference type="InterPro" id="IPR034457">
    <property type="entry name" value="Organic_radical-activating"/>
</dbReference>
<dbReference type="EMBL" id="BAABLD010000002">
    <property type="protein sequence ID" value="GAA5159234.1"/>
    <property type="molecule type" value="Genomic_DNA"/>
</dbReference>
<evidence type="ECO:0000313" key="11">
    <source>
        <dbReference type="Proteomes" id="UP001500547"/>
    </source>
</evidence>
<keyword evidence="2" id="KW-0119">Carbohydrate metabolism</keyword>
<keyword evidence="1 7" id="KW-0004">4Fe-4S</keyword>
<evidence type="ECO:0000256" key="5">
    <source>
        <dbReference type="ARBA" id="ARBA00023004"/>
    </source>
</evidence>
<keyword evidence="11" id="KW-1185">Reference proteome</keyword>
<feature type="region of interest" description="Disordered" evidence="8">
    <location>
        <begin position="1"/>
        <end position="33"/>
    </location>
</feature>
<dbReference type="SFLD" id="SFLDG01066">
    <property type="entry name" value="organic_radical-activating_enz"/>
    <property type="match status" value="1"/>
</dbReference>
<gene>
    <name evidence="10" type="primary">pflA</name>
    <name evidence="10" type="ORF">GCM10025770_05120</name>
</gene>
<keyword evidence="4 7" id="KW-0479">Metal-binding</keyword>
<comment type="function">
    <text evidence="7">Activation of pyruvate formate-lyase under anaerobic conditions by generation of an organic free radical, using S-adenosylmethionine and reduced flavodoxin as cosubstrates to produce 5'-deoxy-adenosine.</text>
</comment>
<comment type="catalytic activity">
    <reaction evidence="7">
        <text>glycyl-[formate C-acetyltransferase] + reduced [flavodoxin] + S-adenosyl-L-methionine = glycin-2-yl radical-[formate C-acetyltransferase] + semiquinone [flavodoxin] + 5'-deoxyadenosine + L-methionine + H(+)</text>
        <dbReference type="Rhea" id="RHEA:19225"/>
        <dbReference type="Rhea" id="RHEA-COMP:10622"/>
        <dbReference type="Rhea" id="RHEA-COMP:12190"/>
        <dbReference type="Rhea" id="RHEA-COMP:12191"/>
        <dbReference type="Rhea" id="RHEA-COMP:14480"/>
        <dbReference type="ChEBI" id="CHEBI:15378"/>
        <dbReference type="ChEBI" id="CHEBI:17319"/>
        <dbReference type="ChEBI" id="CHEBI:29947"/>
        <dbReference type="ChEBI" id="CHEBI:32722"/>
        <dbReference type="ChEBI" id="CHEBI:57618"/>
        <dbReference type="ChEBI" id="CHEBI:57844"/>
        <dbReference type="ChEBI" id="CHEBI:59789"/>
        <dbReference type="ChEBI" id="CHEBI:140311"/>
        <dbReference type="EC" id="1.97.1.4"/>
    </reaction>
</comment>
<keyword evidence="10" id="KW-0670">Pyruvate</keyword>
<protein>
    <recommendedName>
        <fullName evidence="7">Pyruvate formate-lyase-activating enzyme</fullName>
        <ecNumber evidence="7">1.97.1.4</ecNumber>
    </recommendedName>
</protein>
<feature type="domain" description="Radical SAM core" evidence="9">
    <location>
        <begin position="70"/>
        <end position="292"/>
    </location>
</feature>
<keyword evidence="6 7" id="KW-0411">Iron-sulfur</keyword>
<reference evidence="11" key="1">
    <citation type="journal article" date="2019" name="Int. J. Syst. Evol. Microbiol.">
        <title>The Global Catalogue of Microorganisms (GCM) 10K type strain sequencing project: providing services to taxonomists for standard genome sequencing and annotation.</title>
        <authorList>
            <consortium name="The Broad Institute Genomics Platform"/>
            <consortium name="The Broad Institute Genome Sequencing Center for Infectious Disease"/>
            <person name="Wu L."/>
            <person name="Ma J."/>
        </authorList>
    </citation>
    <scope>NUCLEOTIDE SEQUENCE [LARGE SCALE GENOMIC DNA]</scope>
    <source>
        <strain evidence="11">JCM 18715</strain>
    </source>
</reference>
<dbReference type="PROSITE" id="PS51918">
    <property type="entry name" value="RADICAL_SAM"/>
    <property type="match status" value="1"/>
</dbReference>
<evidence type="ECO:0000256" key="3">
    <source>
        <dbReference type="ARBA" id="ARBA00022691"/>
    </source>
</evidence>
<dbReference type="InterPro" id="IPR007197">
    <property type="entry name" value="rSAM"/>
</dbReference>
<dbReference type="SFLD" id="SFLDG01067">
    <property type="entry name" value="SPASM/twitch_domain_containing"/>
    <property type="match status" value="1"/>
</dbReference>
<dbReference type="Gene3D" id="3.20.20.70">
    <property type="entry name" value="Aldolase class I"/>
    <property type="match status" value="1"/>
</dbReference>
<evidence type="ECO:0000259" key="9">
    <source>
        <dbReference type="PROSITE" id="PS51918"/>
    </source>
</evidence>
<comment type="subcellular location">
    <subcellularLocation>
        <location evidence="7">Cytoplasm</location>
    </subcellularLocation>
</comment>
<keyword evidence="3 7" id="KW-0949">S-adenosyl-L-methionine</keyword>
<dbReference type="Pfam" id="PF04055">
    <property type="entry name" value="Radical_SAM"/>
    <property type="match status" value="1"/>
</dbReference>
<proteinExistence type="inferred from homology"/>
<keyword evidence="7" id="KW-0560">Oxidoreductase</keyword>
<evidence type="ECO:0000256" key="2">
    <source>
        <dbReference type="ARBA" id="ARBA00022526"/>
    </source>
</evidence>
<dbReference type="SFLD" id="SFLDS00029">
    <property type="entry name" value="Radical_SAM"/>
    <property type="match status" value="1"/>
</dbReference>
<comment type="caution">
    <text evidence="10">The sequence shown here is derived from an EMBL/GenBank/DDBJ whole genome shotgun (WGS) entry which is preliminary data.</text>
</comment>
<evidence type="ECO:0000256" key="8">
    <source>
        <dbReference type="SAM" id="MobiDB-lite"/>
    </source>
</evidence>
<dbReference type="SUPFAM" id="SSF102114">
    <property type="entry name" value="Radical SAM enzymes"/>
    <property type="match status" value="1"/>
</dbReference>